<dbReference type="InterPro" id="IPR024185">
    <property type="entry name" value="FTHF_cligase-like_sf"/>
</dbReference>
<dbReference type="PANTHER" id="PTHR43682">
    <property type="entry name" value="LACTATE UTILIZATION PROTEIN C"/>
    <property type="match status" value="1"/>
</dbReference>
<feature type="non-terminal residue" evidence="2">
    <location>
        <position position="203"/>
    </location>
</feature>
<name>A0A383B2D2_9ZZZZ</name>
<dbReference type="InterPro" id="IPR003741">
    <property type="entry name" value="LUD_dom"/>
</dbReference>
<evidence type="ECO:0000259" key="1">
    <source>
        <dbReference type="Pfam" id="PF02589"/>
    </source>
</evidence>
<dbReference type="EMBL" id="UINC01196789">
    <property type="protein sequence ID" value="SVE13949.1"/>
    <property type="molecule type" value="Genomic_DNA"/>
</dbReference>
<accession>A0A383B2D2</accession>
<proteinExistence type="predicted"/>
<dbReference type="InterPro" id="IPR037171">
    <property type="entry name" value="NagB/RpiA_transferase-like"/>
</dbReference>
<dbReference type="AlphaFoldDB" id="A0A383B2D2"/>
<dbReference type="Gene3D" id="3.40.50.10420">
    <property type="entry name" value="NagB/RpiA/CoA transferase-like"/>
    <property type="match status" value="1"/>
</dbReference>
<dbReference type="Pfam" id="PF02589">
    <property type="entry name" value="LUD_dom"/>
    <property type="match status" value="1"/>
</dbReference>
<feature type="domain" description="LUD" evidence="1">
    <location>
        <begin position="42"/>
        <end position="203"/>
    </location>
</feature>
<evidence type="ECO:0000313" key="2">
    <source>
        <dbReference type="EMBL" id="SVE13949.1"/>
    </source>
</evidence>
<dbReference type="SUPFAM" id="SSF100950">
    <property type="entry name" value="NagB/RpiA/CoA transferase-like"/>
    <property type="match status" value="1"/>
</dbReference>
<sequence length="203" mass="22336">MKRAHFLQKVSSVIGNRTLPDQDDTSTRQNALATADLQTLMNKFIEEANAVKSETHLASDDEVALETVMQLLNNQTNNKYMSWDDGCLPIKNLEQRLDSADYLRYQSTIPRDTAKRTRAHIKLAEVSVGITGCNAALADTGSLVLESKPGQGRLSSLLPAIHIALITTDQIYPTMESYIKSQPEAGYRSSNLIIVTGPSRTAD</sequence>
<gene>
    <name evidence="2" type="ORF">METZ01_LOCUS466803</name>
</gene>
<protein>
    <recommendedName>
        <fullName evidence="1">LUD domain-containing protein</fullName>
    </recommendedName>
</protein>
<dbReference type="PANTHER" id="PTHR43682:SF1">
    <property type="entry name" value="LACTATE UTILIZATION PROTEIN C"/>
    <property type="match status" value="1"/>
</dbReference>
<reference evidence="2" key="1">
    <citation type="submission" date="2018-05" db="EMBL/GenBank/DDBJ databases">
        <authorList>
            <person name="Lanie J.A."/>
            <person name="Ng W.-L."/>
            <person name="Kazmierczak K.M."/>
            <person name="Andrzejewski T.M."/>
            <person name="Davidsen T.M."/>
            <person name="Wayne K.J."/>
            <person name="Tettelin H."/>
            <person name="Glass J.I."/>
            <person name="Rusch D."/>
            <person name="Podicherti R."/>
            <person name="Tsui H.-C.T."/>
            <person name="Winkler M.E."/>
        </authorList>
    </citation>
    <scope>NUCLEOTIDE SEQUENCE</scope>
</reference>
<organism evidence="2">
    <name type="scientific">marine metagenome</name>
    <dbReference type="NCBI Taxonomy" id="408172"/>
    <lineage>
        <taxon>unclassified sequences</taxon>
        <taxon>metagenomes</taxon>
        <taxon>ecological metagenomes</taxon>
    </lineage>
</organism>